<dbReference type="InterPro" id="IPR017871">
    <property type="entry name" value="ABC_transporter-like_CS"/>
</dbReference>
<evidence type="ECO:0000313" key="5">
    <source>
        <dbReference type="EMBL" id="MBC8562575.1"/>
    </source>
</evidence>
<sequence length="225" mass="24582">MICLKNIVKTYNKGKSNAYEALHGISMEIKDGEMTAVIGTSGAGKSTLLHILACIDGYDSGEYTIDGEEVGRISEKQMAQVRNEKIGMVMQDFALVDGFTALDNVLIPLDFAGGKQRLRKKERREKALKMLDMVGMKEFAGKPVNNLSGGQKQRVAIARAIANDPSIILADEPTGALDSATTEEIMKVFRDLNEQGRTIVIVTHDPAVAEQCGRVIRIEDGRIVE</sequence>
<evidence type="ECO:0000256" key="2">
    <source>
        <dbReference type="ARBA" id="ARBA00022741"/>
    </source>
</evidence>
<keyword evidence="2" id="KW-0547">Nucleotide-binding</keyword>
<dbReference type="SUPFAM" id="SSF52540">
    <property type="entry name" value="P-loop containing nucleoside triphosphate hydrolases"/>
    <property type="match status" value="1"/>
</dbReference>
<evidence type="ECO:0000313" key="6">
    <source>
        <dbReference type="Proteomes" id="UP000606193"/>
    </source>
</evidence>
<dbReference type="RefSeq" id="WP_249297908.1">
    <property type="nucleotide sequence ID" value="NZ_JACRSX010000008.1"/>
</dbReference>
<dbReference type="InterPro" id="IPR015854">
    <property type="entry name" value="ABC_transpr_LolD-like"/>
</dbReference>
<name>A0ABR7N1R8_9FIRM</name>
<dbReference type="PROSITE" id="PS00211">
    <property type="entry name" value="ABC_TRANSPORTER_1"/>
    <property type="match status" value="1"/>
</dbReference>
<feature type="domain" description="ABC transporter" evidence="4">
    <location>
        <begin position="2"/>
        <end position="225"/>
    </location>
</feature>
<dbReference type="Proteomes" id="UP000606193">
    <property type="component" value="Unassembled WGS sequence"/>
</dbReference>
<comment type="caution">
    <text evidence="5">The sequence shown here is derived from an EMBL/GenBank/DDBJ whole genome shotgun (WGS) entry which is preliminary data.</text>
</comment>
<dbReference type="PANTHER" id="PTHR24220">
    <property type="entry name" value="IMPORT ATP-BINDING PROTEIN"/>
    <property type="match status" value="1"/>
</dbReference>
<dbReference type="Gene3D" id="3.40.50.300">
    <property type="entry name" value="P-loop containing nucleotide triphosphate hydrolases"/>
    <property type="match status" value="1"/>
</dbReference>
<dbReference type="GO" id="GO:0005524">
    <property type="term" value="F:ATP binding"/>
    <property type="evidence" value="ECO:0007669"/>
    <property type="project" value="UniProtKB-KW"/>
</dbReference>
<gene>
    <name evidence="5" type="ORF">H8704_08025</name>
</gene>
<protein>
    <submittedName>
        <fullName evidence="5">ABC transporter ATP-binding protein</fullName>
    </submittedName>
</protein>
<dbReference type="InterPro" id="IPR003593">
    <property type="entry name" value="AAA+_ATPase"/>
</dbReference>
<dbReference type="Pfam" id="PF00005">
    <property type="entry name" value="ABC_tran"/>
    <property type="match status" value="1"/>
</dbReference>
<dbReference type="InterPro" id="IPR017911">
    <property type="entry name" value="MacB-like_ATP-bd"/>
</dbReference>
<dbReference type="PANTHER" id="PTHR24220:SF86">
    <property type="entry name" value="ABC TRANSPORTER ABCH.1"/>
    <property type="match status" value="1"/>
</dbReference>
<dbReference type="EMBL" id="JACRSX010000008">
    <property type="protein sequence ID" value="MBC8562575.1"/>
    <property type="molecule type" value="Genomic_DNA"/>
</dbReference>
<evidence type="ECO:0000256" key="1">
    <source>
        <dbReference type="ARBA" id="ARBA00022448"/>
    </source>
</evidence>
<dbReference type="CDD" id="cd03255">
    <property type="entry name" value="ABC_MJ0796_LolCDE_FtsE"/>
    <property type="match status" value="1"/>
</dbReference>
<evidence type="ECO:0000256" key="3">
    <source>
        <dbReference type="ARBA" id="ARBA00022840"/>
    </source>
</evidence>
<keyword evidence="1" id="KW-0813">Transport</keyword>
<keyword evidence="6" id="KW-1185">Reference proteome</keyword>
<proteinExistence type="predicted"/>
<dbReference type="InterPro" id="IPR003439">
    <property type="entry name" value="ABC_transporter-like_ATP-bd"/>
</dbReference>
<dbReference type="SMART" id="SM00382">
    <property type="entry name" value="AAA"/>
    <property type="match status" value="1"/>
</dbReference>
<keyword evidence="3 5" id="KW-0067">ATP-binding</keyword>
<organism evidence="5 6">
    <name type="scientific">Jutongia huaianensis</name>
    <dbReference type="NCBI Taxonomy" id="2763668"/>
    <lineage>
        <taxon>Bacteria</taxon>
        <taxon>Bacillati</taxon>
        <taxon>Bacillota</taxon>
        <taxon>Clostridia</taxon>
        <taxon>Lachnospirales</taxon>
        <taxon>Lachnospiraceae</taxon>
        <taxon>Jutongia</taxon>
    </lineage>
</organism>
<dbReference type="InterPro" id="IPR027417">
    <property type="entry name" value="P-loop_NTPase"/>
</dbReference>
<dbReference type="PROSITE" id="PS50893">
    <property type="entry name" value="ABC_TRANSPORTER_2"/>
    <property type="match status" value="1"/>
</dbReference>
<evidence type="ECO:0000259" key="4">
    <source>
        <dbReference type="PROSITE" id="PS50893"/>
    </source>
</evidence>
<accession>A0ABR7N1R8</accession>
<reference evidence="5 6" key="1">
    <citation type="submission" date="2020-08" db="EMBL/GenBank/DDBJ databases">
        <title>Genome public.</title>
        <authorList>
            <person name="Liu C."/>
            <person name="Sun Q."/>
        </authorList>
    </citation>
    <scope>NUCLEOTIDE SEQUENCE [LARGE SCALE GENOMIC DNA]</scope>
    <source>
        <strain evidence="5 6">NSJ-37</strain>
    </source>
</reference>